<keyword evidence="9" id="KW-0479">Metal-binding</keyword>
<dbReference type="KEGG" id="paeb:NCGM1900_0162"/>
<dbReference type="EMBL" id="CVVU01000255">
    <property type="protein sequence ID" value="CRP92958.1"/>
    <property type="molecule type" value="Genomic_DNA"/>
</dbReference>
<dbReference type="GO" id="GO:0046872">
    <property type="term" value="F:metal ion binding"/>
    <property type="evidence" value="ECO:0007669"/>
    <property type="project" value="UniProtKB-KW"/>
</dbReference>
<dbReference type="GO" id="GO:1902201">
    <property type="term" value="P:negative regulation of bacterial-type flagellum-dependent cell motility"/>
    <property type="evidence" value="ECO:0007669"/>
    <property type="project" value="TreeGrafter"/>
</dbReference>
<feature type="binding site" evidence="9">
    <location>
        <position position="139"/>
    </location>
    <ligand>
        <name>Mg(2+)</name>
        <dbReference type="ChEBI" id="CHEBI:18420"/>
    </ligand>
</feature>
<dbReference type="RefSeq" id="WP_003083910.1">
    <property type="nucleotide sequence ID" value="NZ_AP014622.1"/>
</dbReference>
<reference evidence="6" key="1">
    <citation type="submission" date="2015-06" db="EMBL/GenBank/DDBJ databases">
        <authorList>
            <person name="Radhakrishnan R."/>
            <person name="Underwood A."/>
            <person name="Al-Shahib A."/>
        </authorList>
    </citation>
    <scope>NUCLEOTIDE SEQUENCE</scope>
    <source>
        <strain evidence="6">P19_London_7_VIM_2_05_10</strain>
    </source>
</reference>
<comment type="catalytic activity">
    <reaction evidence="4">
        <text>2 GTP = 3',3'-c-di-GMP + 2 diphosphate</text>
        <dbReference type="Rhea" id="RHEA:24898"/>
        <dbReference type="ChEBI" id="CHEBI:33019"/>
        <dbReference type="ChEBI" id="CHEBI:37565"/>
        <dbReference type="ChEBI" id="CHEBI:58805"/>
        <dbReference type="EC" id="2.7.7.65"/>
    </reaction>
</comment>
<proteinExistence type="evidence at protein level"/>
<feature type="binding site" evidence="9">
    <location>
        <position position="138"/>
    </location>
    <ligand>
        <name>Mg(2+)</name>
        <dbReference type="ChEBI" id="CHEBI:18420"/>
    </ligand>
</feature>
<dbReference type="AlphaFoldDB" id="A0A069QEY1"/>
<dbReference type="FunFam" id="3.30.70.270:FF:000001">
    <property type="entry name" value="Diguanylate cyclase domain protein"/>
    <property type="match status" value="1"/>
</dbReference>
<dbReference type="InterPro" id="IPR029787">
    <property type="entry name" value="Nucleotide_cyclase"/>
</dbReference>
<dbReference type="eggNOG" id="COG3706">
    <property type="taxonomic scope" value="Bacteria"/>
</dbReference>
<reference evidence="7" key="5">
    <citation type="submission" date="2023-10" db="EMBL/GenBank/DDBJ databases">
        <title>Pathogen: clinical or host-associated sample.</title>
        <authorList>
            <person name="Hergert J."/>
            <person name="Casey R."/>
            <person name="Wagner J."/>
            <person name="Young E.L."/>
            <person name="Oakeson K.F."/>
        </authorList>
    </citation>
    <scope>NUCLEOTIDE SEQUENCE</scope>
    <source>
        <strain evidence="7">2021CK-01020</strain>
    </source>
</reference>
<dbReference type="SUPFAM" id="SSF55073">
    <property type="entry name" value="Nucleotide cyclase"/>
    <property type="match status" value="1"/>
</dbReference>
<name>A0A069QEY1_PSEAI</name>
<accession>A0A1S1BXJ0</accession>
<comment type="subcellular location">
    <subcellularLocation>
        <location evidence="2">Cell inner membrane</location>
    </subcellularLocation>
</comment>
<dbReference type="GO" id="GO:0005886">
    <property type="term" value="C:plasma membrane"/>
    <property type="evidence" value="ECO:0007669"/>
    <property type="project" value="UniProtKB-SubCell"/>
</dbReference>
<comment type="cofactor">
    <cofactor evidence="1">
        <name>Mg(2+)</name>
        <dbReference type="ChEBI" id="CHEBI:18420"/>
    </cofactor>
</comment>
<dbReference type="EMBL" id="CP136986">
    <property type="protein sequence ID" value="WOS78315.1"/>
    <property type="molecule type" value="Genomic_DNA"/>
</dbReference>
<organism evidence="6 8">
    <name type="scientific">Pseudomonas aeruginosa</name>
    <dbReference type="NCBI Taxonomy" id="287"/>
    <lineage>
        <taxon>Bacteria</taxon>
        <taxon>Pseudomonadati</taxon>
        <taxon>Pseudomonadota</taxon>
        <taxon>Gammaproteobacteria</taxon>
        <taxon>Pseudomonadales</taxon>
        <taxon>Pseudomonadaceae</taxon>
        <taxon>Pseudomonas</taxon>
    </lineage>
</organism>
<dbReference type="Pfam" id="PF00990">
    <property type="entry name" value="GGDEF"/>
    <property type="match status" value="1"/>
</dbReference>
<evidence type="ECO:0000256" key="3">
    <source>
        <dbReference type="ARBA" id="ARBA00012528"/>
    </source>
</evidence>
<dbReference type="NCBIfam" id="NF038266">
    <property type="entry name" value="diguan_SiaD"/>
    <property type="match status" value="1"/>
</dbReference>
<dbReference type="NCBIfam" id="TIGR00254">
    <property type="entry name" value="GGDEF"/>
    <property type="match status" value="1"/>
</dbReference>
<evidence type="ECO:0000256" key="1">
    <source>
        <dbReference type="ARBA" id="ARBA00001946"/>
    </source>
</evidence>
<dbReference type="PDB" id="7E6G">
    <property type="method" value="X-ray"/>
    <property type="resolution" value="2.65 A"/>
    <property type="chains" value="A/B=1-275"/>
</dbReference>
<dbReference type="Proteomes" id="UP001297540">
    <property type="component" value="Chromosome"/>
</dbReference>
<gene>
    <name evidence="6" type="primary">pleD_6</name>
    <name evidence="7" type="synonym">siaD</name>
    <name evidence="7" type="ORF">L4V69_04050</name>
    <name evidence="6" type="ORF">PAERUG_P19_London_7_VIM_2_05_10_06045</name>
</gene>
<reference evidence="8" key="2">
    <citation type="submission" date="2015-06" db="EMBL/GenBank/DDBJ databases">
        <authorList>
            <person name="Radhakrishnan Rajesh"/>
            <person name="Underwood Anthony"/>
            <person name="Al-Shahib Ali"/>
        </authorList>
    </citation>
    <scope>NUCLEOTIDE SEQUENCE [LARGE SCALE GENOMIC DNA]</scope>
    <source>
        <strain evidence="8">P19_London_7_VIM_2_05_10</strain>
    </source>
</reference>
<dbReference type="Gene3D" id="3.30.70.270">
    <property type="match status" value="1"/>
</dbReference>
<dbReference type="PANTHER" id="PTHR45138:SF9">
    <property type="entry name" value="DIGUANYLATE CYCLASE DGCM-RELATED"/>
    <property type="match status" value="1"/>
</dbReference>
<feature type="domain" description="GGDEF" evidence="5">
    <location>
        <begin position="130"/>
        <end position="262"/>
    </location>
</feature>
<dbReference type="SMR" id="A0A069QEY1"/>
<dbReference type="GO" id="GO:0052621">
    <property type="term" value="F:diguanylate cyclase activity"/>
    <property type="evidence" value="ECO:0007669"/>
    <property type="project" value="UniProtKB-EC"/>
</dbReference>
<dbReference type="SMART" id="SM00267">
    <property type="entry name" value="GGDEF"/>
    <property type="match status" value="1"/>
</dbReference>
<reference evidence="7" key="4">
    <citation type="submission" date="2023-06" db="EMBL/GenBank/DDBJ databases">
        <authorList>
            <consortium name="Clinical and Environmental Microbiology Branch: Whole genome sequencing antimicrobial resistance pathogens in the healthcare setting"/>
        </authorList>
    </citation>
    <scope>NUCLEOTIDE SEQUENCE</scope>
    <source>
        <strain evidence="7">2021CK-01020</strain>
    </source>
</reference>
<dbReference type="GO" id="GO:0043709">
    <property type="term" value="P:cell adhesion involved in single-species biofilm formation"/>
    <property type="evidence" value="ECO:0007669"/>
    <property type="project" value="TreeGrafter"/>
</dbReference>
<evidence type="ECO:0000313" key="7">
    <source>
        <dbReference type="EMBL" id="WOS78315.1"/>
    </source>
</evidence>
<evidence type="ECO:0000313" key="6">
    <source>
        <dbReference type="EMBL" id="CRP92958.1"/>
    </source>
</evidence>
<evidence type="ECO:0000313" key="8">
    <source>
        <dbReference type="Proteomes" id="UP000045039"/>
    </source>
</evidence>
<dbReference type="InterPro" id="IPR000160">
    <property type="entry name" value="GGDEF_dom"/>
</dbReference>
<keyword evidence="9" id="KW-0002">3D-structure</keyword>
<dbReference type="PANTHER" id="PTHR45138">
    <property type="entry name" value="REGULATORY COMPONENTS OF SENSORY TRANSDUCTION SYSTEM"/>
    <property type="match status" value="1"/>
</dbReference>
<sequence length="275" mass="31452">MSRERELDAWIDGLLADPQFHGHPLHQALARLRQQSLEQLVRLERIARISDGFQSMAREQNLSLSERYHKQLRRLEKVARISDRYQQMMRDLNLALKEASIRDPLTGLPNRRMLLERLREENERSQRHGQSYVLAMLDVDFFKQVNDTWGHDSGDRVLVEIARAMESELREYDLCGRWGGEEFLLLLPQTRLQDAGPVLERVRDSVRTLAVRVGTEALSVTASVGVTEHRIGETYSQTVNRADAALLDAKRSGRDKCVFAALPPLPAPSRPAPAR</sequence>
<dbReference type="Proteomes" id="UP000045039">
    <property type="component" value="Unassembled WGS sequence"/>
</dbReference>
<dbReference type="EC" id="2.7.7.65" evidence="3"/>
<dbReference type="PROSITE" id="PS50887">
    <property type="entry name" value="GGDEF"/>
    <property type="match status" value="1"/>
</dbReference>
<evidence type="ECO:0007829" key="9">
    <source>
        <dbReference type="PDB" id="7E6G"/>
    </source>
</evidence>
<accession>A0A069QEY1</accession>
<protein>
    <recommendedName>
        <fullName evidence="3">diguanylate cyclase</fullName>
        <ecNumber evidence="3">2.7.7.65</ecNumber>
    </recommendedName>
</protein>
<evidence type="ECO:0000256" key="2">
    <source>
        <dbReference type="ARBA" id="ARBA00004533"/>
    </source>
</evidence>
<evidence type="ECO:0000259" key="5">
    <source>
        <dbReference type="PROSITE" id="PS50887"/>
    </source>
</evidence>
<dbReference type="InterPro" id="IPR043128">
    <property type="entry name" value="Rev_trsase/Diguanyl_cyclase"/>
</dbReference>
<dbReference type="CDD" id="cd01949">
    <property type="entry name" value="GGDEF"/>
    <property type="match status" value="1"/>
</dbReference>
<feature type="binding site" evidence="9">
    <location>
        <position position="181"/>
    </location>
    <ligand>
        <name>Mg(2+)</name>
        <dbReference type="ChEBI" id="CHEBI:18420"/>
    </ligand>
</feature>
<evidence type="ECO:0000256" key="4">
    <source>
        <dbReference type="ARBA" id="ARBA00034247"/>
    </source>
</evidence>
<reference evidence="9" key="3">
    <citation type="journal article" date="2021" name="Elife">
        <title>Structural basis for diguanylate cyclase activation by its binding partner in &lt;i&gt;Pseudomonas aeruginosa&lt;/i&gt;.</title>
        <authorList>
            <person name="Chen G."/>
            <person name="Zhou J."/>
            <person name="Zuo Y."/>
            <person name="Huo W."/>
            <person name="Peng J."/>
            <person name="Li M."/>
            <person name="Zhang Y."/>
            <person name="Wang T."/>
            <person name="Zhang L."/>
            <person name="Zhang L."/>
            <person name="Liang H."/>
        </authorList>
    </citation>
    <scope>X-RAY CRYSTALLOGRAPHY (2.65 ANGSTROMS) IN COMPLEX WITH MG(2+)</scope>
</reference>
<dbReference type="InterPro" id="IPR050469">
    <property type="entry name" value="Diguanylate_Cyclase"/>
</dbReference>